<keyword evidence="8 9" id="KW-0472">Membrane</keyword>
<dbReference type="Gene3D" id="6.10.340.10">
    <property type="match status" value="1"/>
</dbReference>
<dbReference type="SUPFAM" id="SSF55874">
    <property type="entry name" value="ATPase domain of HSP90 chaperone/DNA topoisomerase II/histidine kinase"/>
    <property type="match status" value="1"/>
</dbReference>
<dbReference type="Pfam" id="PF00512">
    <property type="entry name" value="HisKA"/>
    <property type="match status" value="1"/>
</dbReference>
<proteinExistence type="predicted"/>
<evidence type="ECO:0000256" key="3">
    <source>
        <dbReference type="ARBA" id="ARBA00012438"/>
    </source>
</evidence>
<dbReference type="Proteomes" id="UP000050501">
    <property type="component" value="Unassembled WGS sequence"/>
</dbReference>
<comment type="catalytic activity">
    <reaction evidence="1">
        <text>ATP + protein L-histidine = ADP + protein N-phospho-L-histidine.</text>
        <dbReference type="EC" id="2.7.13.3"/>
    </reaction>
</comment>
<accession>A0A0P6YLF7</accession>
<keyword evidence="6" id="KW-0418">Kinase</keyword>
<evidence type="ECO:0000313" key="13">
    <source>
        <dbReference type="Proteomes" id="UP000050501"/>
    </source>
</evidence>
<dbReference type="PROSITE" id="PS50885">
    <property type="entry name" value="HAMP"/>
    <property type="match status" value="1"/>
</dbReference>
<dbReference type="FunFam" id="3.30.565.10:FF:000006">
    <property type="entry name" value="Sensor histidine kinase WalK"/>
    <property type="match status" value="1"/>
</dbReference>
<dbReference type="SUPFAM" id="SSF47384">
    <property type="entry name" value="Homodimeric domain of signal transducing histidine kinase"/>
    <property type="match status" value="1"/>
</dbReference>
<dbReference type="SMART" id="SM00304">
    <property type="entry name" value="HAMP"/>
    <property type="match status" value="1"/>
</dbReference>
<evidence type="ECO:0000256" key="6">
    <source>
        <dbReference type="ARBA" id="ARBA00022777"/>
    </source>
</evidence>
<dbReference type="Pfam" id="PF00672">
    <property type="entry name" value="HAMP"/>
    <property type="match status" value="1"/>
</dbReference>
<dbReference type="Gene3D" id="1.10.287.130">
    <property type="match status" value="1"/>
</dbReference>
<evidence type="ECO:0000256" key="9">
    <source>
        <dbReference type="SAM" id="Phobius"/>
    </source>
</evidence>
<dbReference type="SMART" id="SM00388">
    <property type="entry name" value="HisKA"/>
    <property type="match status" value="1"/>
</dbReference>
<evidence type="ECO:0000256" key="2">
    <source>
        <dbReference type="ARBA" id="ARBA00004370"/>
    </source>
</evidence>
<sequence>MMKFIRTHLAWKVFLSYLLVVFIGIVVLITAASLSVPAAFERHMAGMNAIMSNANPMGNNQQMQSELFSQYTTAVYEAVTYATLAALISAILASFFISRQVVTPMLRMMSLSHRIAEGEYEERLSLPGGQQADQTDELGQLALSFNQMADKLEKTETMRRQLIGDVTHELRTPLTAVKGYLEGLMDGVLPPDPETYQQIHSEIDRLQRLVNDLQELSRVEAGAIQLQLAPVSPASLIERIQSALGRQFEEKNIQLVTDVEPGLPDVLVDKDRIIQVLTNLVGNALQYTPNGGKVTMTTRRERSEILFSVKDTGIGISAEQLTHVFNRFYRTDKSRNRASGGSGIGLTIAKALVQAHQGKIWAESSGEGKGSTFSFLIPLPK</sequence>
<dbReference type="SUPFAM" id="SSF158472">
    <property type="entry name" value="HAMP domain-like"/>
    <property type="match status" value="1"/>
</dbReference>
<dbReference type="InterPro" id="IPR036890">
    <property type="entry name" value="HATPase_C_sf"/>
</dbReference>
<feature type="domain" description="Histidine kinase" evidence="10">
    <location>
        <begin position="165"/>
        <end position="381"/>
    </location>
</feature>
<dbReference type="CDD" id="cd16922">
    <property type="entry name" value="HATPase_EvgS-ArcB-TorS-like"/>
    <property type="match status" value="1"/>
</dbReference>
<organism evidence="12 13">
    <name type="scientific">Levilinea saccharolytica</name>
    <dbReference type="NCBI Taxonomy" id="229921"/>
    <lineage>
        <taxon>Bacteria</taxon>
        <taxon>Bacillati</taxon>
        <taxon>Chloroflexota</taxon>
        <taxon>Anaerolineae</taxon>
        <taxon>Anaerolineales</taxon>
        <taxon>Anaerolineaceae</taxon>
        <taxon>Levilinea</taxon>
    </lineage>
</organism>
<dbReference type="GO" id="GO:0000155">
    <property type="term" value="F:phosphorelay sensor kinase activity"/>
    <property type="evidence" value="ECO:0007669"/>
    <property type="project" value="InterPro"/>
</dbReference>
<keyword evidence="7" id="KW-0902">Two-component regulatory system</keyword>
<dbReference type="AlphaFoldDB" id="A0A0P6YLF7"/>
<evidence type="ECO:0000313" key="12">
    <source>
        <dbReference type="EMBL" id="KPL90813.1"/>
    </source>
</evidence>
<dbReference type="CDD" id="cd06225">
    <property type="entry name" value="HAMP"/>
    <property type="match status" value="1"/>
</dbReference>
<feature type="transmembrane region" description="Helical" evidence="9">
    <location>
        <begin position="78"/>
        <end position="98"/>
    </location>
</feature>
<comment type="subcellular location">
    <subcellularLocation>
        <location evidence="2">Membrane</location>
    </subcellularLocation>
</comment>
<keyword evidence="5" id="KW-0808">Transferase</keyword>
<dbReference type="InterPro" id="IPR004358">
    <property type="entry name" value="Sig_transdc_His_kin-like_C"/>
</dbReference>
<name>A0A0P6YLF7_9CHLR</name>
<dbReference type="PRINTS" id="PR00344">
    <property type="entry name" value="BCTRLSENSOR"/>
</dbReference>
<keyword evidence="4" id="KW-0597">Phosphoprotein</keyword>
<dbReference type="FunFam" id="1.10.287.130:FF:000001">
    <property type="entry name" value="Two-component sensor histidine kinase"/>
    <property type="match status" value="1"/>
</dbReference>
<evidence type="ECO:0000256" key="7">
    <source>
        <dbReference type="ARBA" id="ARBA00023012"/>
    </source>
</evidence>
<dbReference type="EC" id="2.7.13.3" evidence="3"/>
<evidence type="ECO:0000256" key="4">
    <source>
        <dbReference type="ARBA" id="ARBA00022553"/>
    </source>
</evidence>
<keyword evidence="9" id="KW-0812">Transmembrane</keyword>
<dbReference type="InterPro" id="IPR003594">
    <property type="entry name" value="HATPase_dom"/>
</dbReference>
<comment type="caution">
    <text evidence="12">The sequence shown here is derived from an EMBL/GenBank/DDBJ whole genome shotgun (WGS) entry which is preliminary data.</text>
</comment>
<dbReference type="GO" id="GO:0016020">
    <property type="term" value="C:membrane"/>
    <property type="evidence" value="ECO:0007669"/>
    <property type="project" value="UniProtKB-SubCell"/>
</dbReference>
<dbReference type="PROSITE" id="PS50109">
    <property type="entry name" value="HIS_KIN"/>
    <property type="match status" value="1"/>
</dbReference>
<dbReference type="STRING" id="229921.ADN01_01780"/>
<dbReference type="Gene3D" id="3.30.565.10">
    <property type="entry name" value="Histidine kinase-like ATPase, C-terminal domain"/>
    <property type="match status" value="1"/>
</dbReference>
<dbReference type="CDD" id="cd00082">
    <property type="entry name" value="HisKA"/>
    <property type="match status" value="1"/>
</dbReference>
<reference evidence="12 13" key="1">
    <citation type="submission" date="2015-07" db="EMBL/GenBank/DDBJ databases">
        <title>Genome sequence of Levilinea saccharolytica DSM 16555.</title>
        <authorList>
            <person name="Hemp J."/>
            <person name="Ward L.M."/>
            <person name="Pace L.A."/>
            <person name="Fischer W.W."/>
        </authorList>
    </citation>
    <scope>NUCLEOTIDE SEQUENCE [LARGE SCALE GENOMIC DNA]</scope>
    <source>
        <strain evidence="12 13">KIBI-1</strain>
    </source>
</reference>
<feature type="transmembrane region" description="Helical" evidence="9">
    <location>
        <begin position="12"/>
        <end position="34"/>
    </location>
</feature>
<dbReference type="InterPro" id="IPR003660">
    <property type="entry name" value="HAMP_dom"/>
</dbReference>
<dbReference type="OrthoDB" id="9800372at2"/>
<evidence type="ECO:0000256" key="1">
    <source>
        <dbReference type="ARBA" id="ARBA00000085"/>
    </source>
</evidence>
<dbReference type="EMBL" id="LGCM01000008">
    <property type="protein sequence ID" value="KPL90813.1"/>
    <property type="molecule type" value="Genomic_DNA"/>
</dbReference>
<keyword evidence="13" id="KW-1185">Reference proteome</keyword>
<evidence type="ECO:0000256" key="5">
    <source>
        <dbReference type="ARBA" id="ARBA00022679"/>
    </source>
</evidence>
<keyword evidence="9" id="KW-1133">Transmembrane helix</keyword>
<dbReference type="SMART" id="SM00387">
    <property type="entry name" value="HATPase_c"/>
    <property type="match status" value="1"/>
</dbReference>
<dbReference type="PANTHER" id="PTHR43711:SF1">
    <property type="entry name" value="HISTIDINE KINASE 1"/>
    <property type="match status" value="1"/>
</dbReference>
<dbReference type="InterPro" id="IPR036097">
    <property type="entry name" value="HisK_dim/P_sf"/>
</dbReference>
<dbReference type="InterPro" id="IPR005467">
    <property type="entry name" value="His_kinase_dom"/>
</dbReference>
<feature type="domain" description="HAMP" evidence="11">
    <location>
        <begin position="99"/>
        <end position="157"/>
    </location>
</feature>
<evidence type="ECO:0000259" key="11">
    <source>
        <dbReference type="PROSITE" id="PS50885"/>
    </source>
</evidence>
<gene>
    <name evidence="12" type="ORF">ADN01_01780</name>
</gene>
<evidence type="ECO:0000259" key="10">
    <source>
        <dbReference type="PROSITE" id="PS50109"/>
    </source>
</evidence>
<dbReference type="InterPro" id="IPR003661">
    <property type="entry name" value="HisK_dim/P_dom"/>
</dbReference>
<evidence type="ECO:0000256" key="8">
    <source>
        <dbReference type="ARBA" id="ARBA00023136"/>
    </source>
</evidence>
<dbReference type="Pfam" id="PF02518">
    <property type="entry name" value="HATPase_c"/>
    <property type="match status" value="1"/>
</dbReference>
<dbReference type="InterPro" id="IPR050736">
    <property type="entry name" value="Sensor_HK_Regulatory"/>
</dbReference>
<dbReference type="RefSeq" id="WP_062419232.1">
    <property type="nucleotide sequence ID" value="NZ_DF967974.1"/>
</dbReference>
<protein>
    <recommendedName>
        <fullName evidence="3">histidine kinase</fullName>
        <ecNumber evidence="3">2.7.13.3</ecNumber>
    </recommendedName>
</protein>
<dbReference type="PANTHER" id="PTHR43711">
    <property type="entry name" value="TWO-COMPONENT HISTIDINE KINASE"/>
    <property type="match status" value="1"/>
</dbReference>